<sequence length="58" mass="6856">MWRPVCSYYTRSSASYGEKINSNKVERGLPHQAFQEKRLQFLLQLPRNHTVVHLRKGV</sequence>
<dbReference type="EMBL" id="JAIWYP010000008">
    <property type="protein sequence ID" value="KAH3785939.1"/>
    <property type="molecule type" value="Genomic_DNA"/>
</dbReference>
<reference evidence="1" key="1">
    <citation type="journal article" date="2019" name="bioRxiv">
        <title>The Genome of the Zebra Mussel, Dreissena polymorpha: A Resource for Invasive Species Research.</title>
        <authorList>
            <person name="McCartney M.A."/>
            <person name="Auch B."/>
            <person name="Kono T."/>
            <person name="Mallez S."/>
            <person name="Zhang Y."/>
            <person name="Obille A."/>
            <person name="Becker A."/>
            <person name="Abrahante J.E."/>
            <person name="Garbe J."/>
            <person name="Badalamenti J.P."/>
            <person name="Herman A."/>
            <person name="Mangelson H."/>
            <person name="Liachko I."/>
            <person name="Sullivan S."/>
            <person name="Sone E.D."/>
            <person name="Koren S."/>
            <person name="Silverstein K.A.T."/>
            <person name="Beckman K.B."/>
            <person name="Gohl D.M."/>
        </authorList>
    </citation>
    <scope>NUCLEOTIDE SEQUENCE</scope>
    <source>
        <strain evidence="1">Duluth1</strain>
        <tissue evidence="1">Whole animal</tissue>
    </source>
</reference>
<proteinExistence type="predicted"/>
<protein>
    <submittedName>
        <fullName evidence="1">Uncharacterized protein</fullName>
    </submittedName>
</protein>
<dbReference type="AlphaFoldDB" id="A0A9D4EUF1"/>
<name>A0A9D4EUF1_DREPO</name>
<keyword evidence="2" id="KW-1185">Reference proteome</keyword>
<accession>A0A9D4EUF1</accession>
<gene>
    <name evidence="1" type="ORF">DPMN_164035</name>
</gene>
<evidence type="ECO:0000313" key="1">
    <source>
        <dbReference type="EMBL" id="KAH3785939.1"/>
    </source>
</evidence>
<dbReference type="Proteomes" id="UP000828390">
    <property type="component" value="Unassembled WGS sequence"/>
</dbReference>
<organism evidence="1 2">
    <name type="scientific">Dreissena polymorpha</name>
    <name type="common">Zebra mussel</name>
    <name type="synonym">Mytilus polymorpha</name>
    <dbReference type="NCBI Taxonomy" id="45954"/>
    <lineage>
        <taxon>Eukaryota</taxon>
        <taxon>Metazoa</taxon>
        <taxon>Spiralia</taxon>
        <taxon>Lophotrochozoa</taxon>
        <taxon>Mollusca</taxon>
        <taxon>Bivalvia</taxon>
        <taxon>Autobranchia</taxon>
        <taxon>Heteroconchia</taxon>
        <taxon>Euheterodonta</taxon>
        <taxon>Imparidentia</taxon>
        <taxon>Neoheterodontei</taxon>
        <taxon>Myida</taxon>
        <taxon>Dreissenoidea</taxon>
        <taxon>Dreissenidae</taxon>
        <taxon>Dreissena</taxon>
    </lineage>
</organism>
<comment type="caution">
    <text evidence="1">The sequence shown here is derived from an EMBL/GenBank/DDBJ whole genome shotgun (WGS) entry which is preliminary data.</text>
</comment>
<reference evidence="1" key="2">
    <citation type="submission" date="2020-11" db="EMBL/GenBank/DDBJ databases">
        <authorList>
            <person name="McCartney M.A."/>
            <person name="Auch B."/>
            <person name="Kono T."/>
            <person name="Mallez S."/>
            <person name="Becker A."/>
            <person name="Gohl D.M."/>
            <person name="Silverstein K.A.T."/>
            <person name="Koren S."/>
            <person name="Bechman K.B."/>
            <person name="Herman A."/>
            <person name="Abrahante J.E."/>
            <person name="Garbe J."/>
        </authorList>
    </citation>
    <scope>NUCLEOTIDE SEQUENCE</scope>
    <source>
        <strain evidence="1">Duluth1</strain>
        <tissue evidence="1">Whole animal</tissue>
    </source>
</reference>
<evidence type="ECO:0000313" key="2">
    <source>
        <dbReference type="Proteomes" id="UP000828390"/>
    </source>
</evidence>